<evidence type="ECO:0000256" key="1">
    <source>
        <dbReference type="SAM" id="Phobius"/>
    </source>
</evidence>
<keyword evidence="1" id="KW-0472">Membrane</keyword>
<gene>
    <name evidence="2" type="ORF">PGTG_03197</name>
</gene>
<evidence type="ECO:0000313" key="2">
    <source>
        <dbReference type="EMBL" id="EFP77241.1"/>
    </source>
</evidence>
<dbReference type="InParanoid" id="E3JYW6"/>
<organism evidence="2 3">
    <name type="scientific">Puccinia graminis f. sp. tritici (strain CRL 75-36-700-3 / race SCCL)</name>
    <name type="common">Black stem rust fungus</name>
    <dbReference type="NCBI Taxonomy" id="418459"/>
    <lineage>
        <taxon>Eukaryota</taxon>
        <taxon>Fungi</taxon>
        <taxon>Dikarya</taxon>
        <taxon>Basidiomycota</taxon>
        <taxon>Pucciniomycotina</taxon>
        <taxon>Pucciniomycetes</taxon>
        <taxon>Pucciniales</taxon>
        <taxon>Pucciniaceae</taxon>
        <taxon>Puccinia</taxon>
    </lineage>
</organism>
<dbReference type="AlphaFoldDB" id="E3JYW6"/>
<dbReference type="EMBL" id="DS178267">
    <property type="protein sequence ID" value="EFP77241.1"/>
    <property type="molecule type" value="Genomic_DNA"/>
</dbReference>
<sequence length="190" mass="21518">MSLRGSLVNELEGTLLCAGNKIFIRPDHVSRSRTEYLNPRLAIGHAAIYRDKSDESVSSSRTTRPKMKLLTILALAFVPAGIFIVNCALDCDHCQRASLHPIIPPKFSTGVCGYVEDGVPCQEERTKRHYECTRRICRMEVKLNVRSWRDPETKQMIREGCGHHHRTTVIPPIPLREAQLHSFMPETPGM</sequence>
<dbReference type="KEGG" id="pgr:PGTG_03197"/>
<protein>
    <submittedName>
        <fullName evidence="2">Uncharacterized protein</fullName>
    </submittedName>
</protein>
<accession>E3JYW6</accession>
<dbReference type="GeneID" id="10537617"/>
<reference key="1">
    <citation type="submission" date="2007-01" db="EMBL/GenBank/DDBJ databases">
        <title>The Genome Sequence of Puccinia graminis f. sp. tritici Strain CRL 75-36-700-3.</title>
        <authorList>
            <consortium name="The Broad Institute Genome Sequencing Platform"/>
            <person name="Birren B."/>
            <person name="Lander E."/>
            <person name="Galagan J."/>
            <person name="Nusbaum C."/>
            <person name="Devon K."/>
            <person name="Cuomo C."/>
            <person name="Jaffe D."/>
            <person name="Butler J."/>
            <person name="Alvarez P."/>
            <person name="Gnerre S."/>
            <person name="Grabherr M."/>
            <person name="Mauceli E."/>
            <person name="Brockman W."/>
            <person name="Young S."/>
            <person name="LaButti K."/>
            <person name="Sykes S."/>
            <person name="DeCaprio D."/>
            <person name="Crawford M."/>
            <person name="Koehrsen M."/>
            <person name="Engels R."/>
            <person name="Montgomery P."/>
            <person name="Pearson M."/>
            <person name="Howarth C."/>
            <person name="Larson L."/>
            <person name="White J."/>
            <person name="Zeng Q."/>
            <person name="Kodira C."/>
            <person name="Yandava C."/>
            <person name="Alvarado L."/>
            <person name="O'Leary S."/>
            <person name="Szabo L."/>
            <person name="Dean R."/>
            <person name="Schein J."/>
        </authorList>
    </citation>
    <scope>NUCLEOTIDE SEQUENCE</scope>
    <source>
        <strain>CRL 75-36-700-3</strain>
    </source>
</reference>
<reference evidence="3" key="2">
    <citation type="journal article" date="2011" name="Proc. Natl. Acad. Sci. U.S.A.">
        <title>Obligate biotrophy features unraveled by the genomic analysis of rust fungi.</title>
        <authorList>
            <person name="Duplessis S."/>
            <person name="Cuomo C.A."/>
            <person name="Lin Y.-C."/>
            <person name="Aerts A."/>
            <person name="Tisserant E."/>
            <person name="Veneault-Fourrey C."/>
            <person name="Joly D.L."/>
            <person name="Hacquard S."/>
            <person name="Amselem J."/>
            <person name="Cantarel B.L."/>
            <person name="Chiu R."/>
            <person name="Coutinho P.M."/>
            <person name="Feau N."/>
            <person name="Field M."/>
            <person name="Frey P."/>
            <person name="Gelhaye E."/>
            <person name="Goldberg J."/>
            <person name="Grabherr M.G."/>
            <person name="Kodira C.D."/>
            <person name="Kohler A."/>
            <person name="Kuees U."/>
            <person name="Lindquist E.A."/>
            <person name="Lucas S.M."/>
            <person name="Mago R."/>
            <person name="Mauceli E."/>
            <person name="Morin E."/>
            <person name="Murat C."/>
            <person name="Pangilinan J.L."/>
            <person name="Park R."/>
            <person name="Pearson M."/>
            <person name="Quesneville H."/>
            <person name="Rouhier N."/>
            <person name="Sakthikumar S."/>
            <person name="Salamov A.A."/>
            <person name="Schmutz J."/>
            <person name="Selles B."/>
            <person name="Shapiro H."/>
            <person name="Tanguay P."/>
            <person name="Tuskan G.A."/>
            <person name="Henrissat B."/>
            <person name="Van de Peer Y."/>
            <person name="Rouze P."/>
            <person name="Ellis J.G."/>
            <person name="Dodds P.N."/>
            <person name="Schein J.E."/>
            <person name="Zhong S."/>
            <person name="Hamelin R.C."/>
            <person name="Grigoriev I.V."/>
            <person name="Szabo L.J."/>
            <person name="Martin F."/>
        </authorList>
    </citation>
    <scope>NUCLEOTIDE SEQUENCE [LARGE SCALE GENOMIC DNA]</scope>
    <source>
        <strain evidence="3">CRL 75-36-700-3 / race SCCL</strain>
    </source>
</reference>
<feature type="transmembrane region" description="Helical" evidence="1">
    <location>
        <begin position="69"/>
        <end position="86"/>
    </location>
</feature>
<keyword evidence="3" id="KW-1185">Reference proteome</keyword>
<dbReference type="Proteomes" id="UP000008783">
    <property type="component" value="Unassembled WGS sequence"/>
</dbReference>
<dbReference type="VEuPathDB" id="FungiDB:PGTG_03197"/>
<keyword evidence="1" id="KW-0812">Transmembrane</keyword>
<keyword evidence="1" id="KW-1133">Transmembrane helix</keyword>
<evidence type="ECO:0000313" key="3">
    <source>
        <dbReference type="Proteomes" id="UP000008783"/>
    </source>
</evidence>
<dbReference type="HOGENOM" id="CLU_1428646_0_0_1"/>
<proteinExistence type="predicted"/>
<dbReference type="RefSeq" id="XP_003321660.1">
    <property type="nucleotide sequence ID" value="XM_003321612.2"/>
</dbReference>
<name>E3JYW6_PUCGT</name>